<dbReference type="Gene3D" id="1.20.120.520">
    <property type="entry name" value="nmb1532 protein domain like"/>
    <property type="match status" value="1"/>
</dbReference>
<dbReference type="RefSeq" id="WP_093427553.1">
    <property type="nucleotide sequence ID" value="NZ_FOMJ01000002.1"/>
</dbReference>
<dbReference type="Pfam" id="PF01814">
    <property type="entry name" value="Hemerythrin"/>
    <property type="match status" value="1"/>
</dbReference>
<feature type="domain" description="Hemerythrin-like" evidence="1">
    <location>
        <begin position="87"/>
        <end position="208"/>
    </location>
</feature>
<evidence type="ECO:0000313" key="3">
    <source>
        <dbReference type="Proteomes" id="UP000198611"/>
    </source>
</evidence>
<proteinExistence type="predicted"/>
<evidence type="ECO:0000313" key="2">
    <source>
        <dbReference type="EMBL" id="SFD14972.1"/>
    </source>
</evidence>
<name>A0A1I1PZ72_9GAMM</name>
<dbReference type="AlphaFoldDB" id="A0A1I1PZ72"/>
<accession>A0A1I1PZ72</accession>
<gene>
    <name evidence="2" type="ORF">SAMN05660831_00886</name>
</gene>
<organism evidence="2 3">
    <name type="scientific">Thiohalospira halophila DSM 15071</name>
    <dbReference type="NCBI Taxonomy" id="1123397"/>
    <lineage>
        <taxon>Bacteria</taxon>
        <taxon>Pseudomonadati</taxon>
        <taxon>Pseudomonadota</taxon>
        <taxon>Gammaproteobacteria</taxon>
        <taxon>Thiohalospirales</taxon>
        <taxon>Thiohalospiraceae</taxon>
        <taxon>Thiohalospira</taxon>
    </lineage>
</organism>
<dbReference type="STRING" id="1123397.SAMN05660831_00886"/>
<reference evidence="2 3" key="1">
    <citation type="submission" date="2016-10" db="EMBL/GenBank/DDBJ databases">
        <authorList>
            <person name="de Groot N.N."/>
        </authorList>
    </citation>
    <scope>NUCLEOTIDE SEQUENCE [LARGE SCALE GENOMIC DNA]</scope>
    <source>
        <strain evidence="2 3">HL3</strain>
    </source>
</reference>
<dbReference type="Proteomes" id="UP000198611">
    <property type="component" value="Unassembled WGS sequence"/>
</dbReference>
<dbReference type="OrthoDB" id="5293910at2"/>
<sequence>MAEHATIDLRERGDQPARIAAYHQVRHLSPGDYMDLLVDEEPALMMEMVSVQLRNRVHWEVVESGPPLWRVRAYHRSDRHDASLMELLSWDHERIDRLFASALHKVNRNEVASAGMDLVDFGLSLRRHVYAENLILAPAFHVERDPAGNDPTSVMIREHDQILEETAMIESFFEDDRPEAGEVAPFLGMLSGGLAKHEGREEQNLFPLWDMALRRAEDHGIQRELIDRVQGILAGDEDREAGLEGN</sequence>
<keyword evidence="3" id="KW-1185">Reference proteome</keyword>
<protein>
    <submittedName>
        <fullName evidence="2">Hemerythrin HHE cation binding domain-containing protein</fullName>
    </submittedName>
</protein>
<dbReference type="EMBL" id="FOMJ01000002">
    <property type="protein sequence ID" value="SFD14972.1"/>
    <property type="molecule type" value="Genomic_DNA"/>
</dbReference>
<dbReference type="InterPro" id="IPR012312">
    <property type="entry name" value="Hemerythrin-like"/>
</dbReference>
<evidence type="ECO:0000259" key="1">
    <source>
        <dbReference type="Pfam" id="PF01814"/>
    </source>
</evidence>